<reference evidence="2" key="1">
    <citation type="submission" date="2013-09" db="EMBL/GenBank/DDBJ databases">
        <title>The Genome Sequence of Anopheles culicifacies species A.</title>
        <authorList>
            <consortium name="The Broad Institute Genomics Platform"/>
            <person name="Neafsey D.E."/>
            <person name="Besansky N."/>
            <person name="Howell P."/>
            <person name="Walton C."/>
            <person name="Young S.K."/>
            <person name="Zeng Q."/>
            <person name="Gargeya S."/>
            <person name="Fitzgerald M."/>
            <person name="Haas B."/>
            <person name="Abouelleil A."/>
            <person name="Allen A.W."/>
            <person name="Alvarado L."/>
            <person name="Arachchi H.M."/>
            <person name="Berlin A.M."/>
            <person name="Chapman S.B."/>
            <person name="Gainer-Dewar J."/>
            <person name="Goldberg J."/>
            <person name="Griggs A."/>
            <person name="Gujja S."/>
            <person name="Hansen M."/>
            <person name="Howarth C."/>
            <person name="Imamovic A."/>
            <person name="Ireland A."/>
            <person name="Larimer J."/>
            <person name="McCowan C."/>
            <person name="Murphy C."/>
            <person name="Pearson M."/>
            <person name="Poon T.W."/>
            <person name="Priest M."/>
            <person name="Roberts A."/>
            <person name="Saif S."/>
            <person name="Shea T."/>
            <person name="Sisk P."/>
            <person name="Sykes S."/>
            <person name="Wortman J."/>
            <person name="Nusbaum C."/>
            <person name="Birren B."/>
        </authorList>
    </citation>
    <scope>NUCLEOTIDE SEQUENCE [LARGE SCALE GENOMIC DNA]</scope>
    <source>
        <strain evidence="2">A-37</strain>
    </source>
</reference>
<evidence type="ECO:0000313" key="1">
    <source>
        <dbReference type="EnsemblMetazoa" id="ACUA014702-PA"/>
    </source>
</evidence>
<dbReference type="VEuPathDB" id="VectorBase:ACUA014702"/>
<dbReference type="GO" id="GO:0050808">
    <property type="term" value="P:synapse organization"/>
    <property type="evidence" value="ECO:0007669"/>
    <property type="project" value="TreeGrafter"/>
</dbReference>
<proteinExistence type="predicted"/>
<dbReference type="InterPro" id="IPR013783">
    <property type="entry name" value="Ig-like_fold"/>
</dbReference>
<dbReference type="Proteomes" id="UP000075883">
    <property type="component" value="Unassembled WGS sequence"/>
</dbReference>
<dbReference type="EMBL" id="AXCM01006234">
    <property type="status" value="NOT_ANNOTATED_CDS"/>
    <property type="molecule type" value="Genomic_DNA"/>
</dbReference>
<protein>
    <recommendedName>
        <fullName evidence="3">Ig-like domain-containing protein</fullName>
    </recommendedName>
</protein>
<keyword evidence="2" id="KW-1185">Reference proteome</keyword>
<name>A0A182MC77_9DIPT</name>
<dbReference type="EnsemblMetazoa" id="ACUA014702-RA">
    <property type="protein sequence ID" value="ACUA014702-PA"/>
    <property type="gene ID" value="ACUA014702"/>
</dbReference>
<dbReference type="InterPro" id="IPR036179">
    <property type="entry name" value="Ig-like_dom_sf"/>
</dbReference>
<dbReference type="STRING" id="139723.A0A182MC77"/>
<dbReference type="FunFam" id="2.60.40.10:FF:000129">
    <property type="entry name" value="CLUMA_CG018772, isoform A"/>
    <property type="match status" value="1"/>
</dbReference>
<dbReference type="PANTHER" id="PTHR23279">
    <property type="entry name" value="DEFECTIVE PROBOSCIS EXTENSION RESPONSE DPR -RELATED"/>
    <property type="match status" value="1"/>
</dbReference>
<reference evidence="1" key="2">
    <citation type="submission" date="2020-05" db="UniProtKB">
        <authorList>
            <consortium name="EnsemblMetazoa"/>
        </authorList>
    </citation>
    <scope>IDENTIFICATION</scope>
    <source>
        <strain evidence="1">A-37</strain>
    </source>
</reference>
<dbReference type="PANTHER" id="PTHR23279:SF36">
    <property type="entry name" value="DEFECTIVE PROBOSCIS EXTENSION RESPONSE 9, ISOFORM A"/>
    <property type="match status" value="1"/>
</dbReference>
<organism evidence="1 2">
    <name type="scientific">Anopheles culicifacies</name>
    <dbReference type="NCBI Taxonomy" id="139723"/>
    <lineage>
        <taxon>Eukaryota</taxon>
        <taxon>Metazoa</taxon>
        <taxon>Ecdysozoa</taxon>
        <taxon>Arthropoda</taxon>
        <taxon>Hexapoda</taxon>
        <taxon>Insecta</taxon>
        <taxon>Pterygota</taxon>
        <taxon>Neoptera</taxon>
        <taxon>Endopterygota</taxon>
        <taxon>Diptera</taxon>
        <taxon>Nematocera</taxon>
        <taxon>Culicoidea</taxon>
        <taxon>Culicidae</taxon>
        <taxon>Anophelinae</taxon>
        <taxon>Anopheles</taxon>
        <taxon>culicifacies species complex</taxon>
    </lineage>
</organism>
<dbReference type="SUPFAM" id="SSF48726">
    <property type="entry name" value="Immunoglobulin"/>
    <property type="match status" value="1"/>
</dbReference>
<dbReference type="GO" id="GO:0032589">
    <property type="term" value="C:neuron projection membrane"/>
    <property type="evidence" value="ECO:0007669"/>
    <property type="project" value="TreeGrafter"/>
</dbReference>
<dbReference type="AlphaFoldDB" id="A0A182MC77"/>
<dbReference type="InterPro" id="IPR037448">
    <property type="entry name" value="Zig-8"/>
</dbReference>
<dbReference type="Gene3D" id="2.60.40.10">
    <property type="entry name" value="Immunoglobulins"/>
    <property type="match status" value="1"/>
</dbReference>
<accession>A0A182MC77</accession>
<evidence type="ECO:0000313" key="2">
    <source>
        <dbReference type="Proteomes" id="UP000075883"/>
    </source>
</evidence>
<sequence length="152" mass="17408">MRYAQIIPYLMLLQVSWVRHRDIHLLTVGRYTYTSDQRFRAIHHPHTEDWSLQIKYPQHRDSGIYECQISTTPHMSHFVHLNVIDTLHTSLTSPSRTCANGLHASVQNLNSTQIVTSIVMVVLVGSIPKPHSKWTRDAQPLLILGPTLDPPD</sequence>
<evidence type="ECO:0008006" key="3">
    <source>
        <dbReference type="Google" id="ProtNLM"/>
    </source>
</evidence>